<gene>
    <name evidence="2" type="ORF">HGA10_00490</name>
</gene>
<feature type="transmembrane region" description="Helical" evidence="1">
    <location>
        <begin position="86"/>
        <end position="105"/>
    </location>
</feature>
<keyword evidence="1" id="KW-0472">Membrane</keyword>
<dbReference type="Gene3D" id="1.25.40.10">
    <property type="entry name" value="Tetratricopeptide repeat domain"/>
    <property type="match status" value="1"/>
</dbReference>
<keyword evidence="1" id="KW-0812">Transmembrane</keyword>
<sequence>MSVDRRQLAAAVCMLIAVVAVPIGLILVVGGFIASREDPNAGPTCDGKVMTPGTECWSYGDDSSGVTTYEQAVEEKRRGAESAKGILPTGITVLVVGAAAATVCYRYTRSATGTRVAPQPVEQPQDHRPSFTELEAHATSALGQGDLDRALYWYQVGADAGDPDAMGKLAALLRQDGNIAEAEFWHRRATKAGQAAAPETSRAAHAPADDMKVLLAMVMGNHAAAGRLIDFEQRRDPGADRAVSIRRAIERLRDDRHRQG</sequence>
<accession>A0A846VYA9</accession>
<dbReference type="SUPFAM" id="SSF81901">
    <property type="entry name" value="HCP-like"/>
    <property type="match status" value="1"/>
</dbReference>
<dbReference type="AlphaFoldDB" id="A0A846VYA9"/>
<dbReference type="RefSeq" id="WP_067635609.1">
    <property type="nucleotide sequence ID" value="NZ_JAAXOM010000001.1"/>
</dbReference>
<comment type="caution">
    <text evidence="2">The sequence shown here is derived from an EMBL/GenBank/DDBJ whole genome shotgun (WGS) entry which is preliminary data.</text>
</comment>
<keyword evidence="1" id="KW-1133">Transmembrane helix</keyword>
<dbReference type="Proteomes" id="UP000572007">
    <property type="component" value="Unassembled WGS sequence"/>
</dbReference>
<dbReference type="InterPro" id="IPR011990">
    <property type="entry name" value="TPR-like_helical_dom_sf"/>
</dbReference>
<protein>
    <submittedName>
        <fullName evidence="2">Sel1 repeat family protein</fullName>
    </submittedName>
</protein>
<evidence type="ECO:0000313" key="2">
    <source>
        <dbReference type="EMBL" id="NKX85789.1"/>
    </source>
</evidence>
<evidence type="ECO:0000256" key="1">
    <source>
        <dbReference type="SAM" id="Phobius"/>
    </source>
</evidence>
<keyword evidence="3" id="KW-1185">Reference proteome</keyword>
<evidence type="ECO:0000313" key="3">
    <source>
        <dbReference type="Proteomes" id="UP000572007"/>
    </source>
</evidence>
<reference evidence="2 3" key="1">
    <citation type="submission" date="2020-04" db="EMBL/GenBank/DDBJ databases">
        <title>MicrobeNet Type strains.</title>
        <authorList>
            <person name="Nicholson A.C."/>
        </authorList>
    </citation>
    <scope>NUCLEOTIDE SEQUENCE [LARGE SCALE GENOMIC DNA]</scope>
    <source>
        <strain evidence="2 3">DSM 44960</strain>
    </source>
</reference>
<feature type="transmembrane region" description="Helical" evidence="1">
    <location>
        <begin position="12"/>
        <end position="34"/>
    </location>
</feature>
<proteinExistence type="predicted"/>
<dbReference type="EMBL" id="JAAXOM010000001">
    <property type="protein sequence ID" value="NKX85789.1"/>
    <property type="molecule type" value="Genomic_DNA"/>
</dbReference>
<name>A0A846VYA9_9NOCA</name>
<organism evidence="2 3">
    <name type="scientific">Nocardia coubleae</name>
    <dbReference type="NCBI Taxonomy" id="356147"/>
    <lineage>
        <taxon>Bacteria</taxon>
        <taxon>Bacillati</taxon>
        <taxon>Actinomycetota</taxon>
        <taxon>Actinomycetes</taxon>
        <taxon>Mycobacteriales</taxon>
        <taxon>Nocardiaceae</taxon>
        <taxon>Nocardia</taxon>
    </lineage>
</organism>